<dbReference type="Pfam" id="PF03631">
    <property type="entry name" value="Virul_fac_BrkB"/>
    <property type="match status" value="1"/>
</dbReference>
<feature type="transmembrane region" description="Helical" evidence="7">
    <location>
        <begin position="205"/>
        <end position="229"/>
    </location>
</feature>
<name>A0A917IPV6_9MICC</name>
<evidence type="ECO:0000256" key="5">
    <source>
        <dbReference type="ARBA" id="ARBA00023136"/>
    </source>
</evidence>
<evidence type="ECO:0000256" key="3">
    <source>
        <dbReference type="ARBA" id="ARBA00022692"/>
    </source>
</evidence>
<accession>A0A917IPV6</accession>
<keyword evidence="2" id="KW-1003">Cell membrane</keyword>
<feature type="transmembrane region" description="Helical" evidence="7">
    <location>
        <begin position="163"/>
        <end position="185"/>
    </location>
</feature>
<gene>
    <name evidence="8" type="ORF">GCM10007359_05760</name>
</gene>
<evidence type="ECO:0000313" key="9">
    <source>
        <dbReference type="Proteomes" id="UP000600171"/>
    </source>
</evidence>
<dbReference type="NCBIfam" id="TIGR00765">
    <property type="entry name" value="yihY_not_rbn"/>
    <property type="match status" value="1"/>
</dbReference>
<feature type="region of interest" description="Disordered" evidence="6">
    <location>
        <begin position="352"/>
        <end position="372"/>
    </location>
</feature>
<feature type="compositionally biased region" description="Basic and acidic residues" evidence="6">
    <location>
        <begin position="8"/>
        <end position="23"/>
    </location>
</feature>
<proteinExistence type="predicted"/>
<keyword evidence="9" id="KW-1185">Reference proteome</keyword>
<evidence type="ECO:0000256" key="1">
    <source>
        <dbReference type="ARBA" id="ARBA00004651"/>
    </source>
</evidence>
<keyword evidence="3 7" id="KW-0812">Transmembrane</keyword>
<protein>
    <submittedName>
        <fullName evidence="8">Uncharacterized protein</fullName>
    </submittedName>
</protein>
<dbReference type="PANTHER" id="PTHR30213">
    <property type="entry name" value="INNER MEMBRANE PROTEIN YHJD"/>
    <property type="match status" value="1"/>
</dbReference>
<comment type="subcellular location">
    <subcellularLocation>
        <location evidence="1">Cell membrane</location>
        <topology evidence="1">Multi-pass membrane protein</topology>
    </subcellularLocation>
</comment>
<dbReference type="InterPro" id="IPR017039">
    <property type="entry name" value="Virul_fac_BrkB"/>
</dbReference>
<dbReference type="AlphaFoldDB" id="A0A917IPV6"/>
<reference evidence="8 9" key="1">
    <citation type="journal article" date="2014" name="Int. J. Syst. Evol. Microbiol.">
        <title>Complete genome sequence of Corynebacterium casei LMG S-19264T (=DSM 44701T), isolated from a smear-ripened cheese.</title>
        <authorList>
            <consortium name="US DOE Joint Genome Institute (JGI-PGF)"/>
            <person name="Walter F."/>
            <person name="Albersmeier A."/>
            <person name="Kalinowski J."/>
            <person name="Ruckert C."/>
        </authorList>
    </citation>
    <scope>NUCLEOTIDE SEQUENCE [LARGE SCALE GENOMIC DNA]</scope>
    <source>
        <strain evidence="8 9">CCM 8669</strain>
    </source>
</reference>
<evidence type="ECO:0000313" key="8">
    <source>
        <dbReference type="EMBL" id="GGH59003.1"/>
    </source>
</evidence>
<dbReference type="Proteomes" id="UP000600171">
    <property type="component" value="Unassembled WGS sequence"/>
</dbReference>
<sequence length="372" mass="40292">MSSLEEQTIERAQREKELDESQKPSKVTQVNKPNWKYAFKRAISEFLSDGCMDLAAALTYFAVLSIFPGLLAIVSLLGVFGQGEQTAQAILDLLAGFAPADVMSLIEEPITQLTSSSAAGLALVTGLLGSLWTASGYVGAFGRALNRIYNVAEGRPIWVLRPLMLLVTAVLVLVVVLMMAVLVMSEGVINFISGLVPGLDLSGFAAVWAWLRYPVILVLAVILIALLYYGTPNIKQPKLRWISPGALIALITMGIAGMGFSFYVANFGNYNATYGAIGGAIVGLLFLWIMNNVLLFGAEIDAELERSRELQAGIKAEEDIQLPPRSDAQTQKVLEKKEKLVDEGRDLRLKNNGVDFSAMADEKENTSSKAAK</sequence>
<evidence type="ECO:0000256" key="4">
    <source>
        <dbReference type="ARBA" id="ARBA00022989"/>
    </source>
</evidence>
<feature type="transmembrane region" description="Helical" evidence="7">
    <location>
        <begin position="118"/>
        <end position="142"/>
    </location>
</feature>
<keyword evidence="5 7" id="KW-0472">Membrane</keyword>
<keyword evidence="4 7" id="KW-1133">Transmembrane helix</keyword>
<dbReference type="EMBL" id="BMDC01000001">
    <property type="protein sequence ID" value="GGH59003.1"/>
    <property type="molecule type" value="Genomic_DNA"/>
</dbReference>
<dbReference type="RefSeq" id="WP_188358811.1">
    <property type="nucleotide sequence ID" value="NZ_BMDC01000001.1"/>
</dbReference>
<organism evidence="8 9">
    <name type="scientific">Rothia aerolata</name>
    <dbReference type="NCBI Taxonomy" id="1812262"/>
    <lineage>
        <taxon>Bacteria</taxon>
        <taxon>Bacillati</taxon>
        <taxon>Actinomycetota</taxon>
        <taxon>Actinomycetes</taxon>
        <taxon>Micrococcales</taxon>
        <taxon>Micrococcaceae</taxon>
        <taxon>Rothia</taxon>
    </lineage>
</organism>
<feature type="transmembrane region" description="Helical" evidence="7">
    <location>
        <begin position="241"/>
        <end position="264"/>
    </location>
</feature>
<comment type="caution">
    <text evidence="8">The sequence shown here is derived from an EMBL/GenBank/DDBJ whole genome shotgun (WGS) entry which is preliminary data.</text>
</comment>
<feature type="transmembrane region" description="Helical" evidence="7">
    <location>
        <begin position="276"/>
        <end position="298"/>
    </location>
</feature>
<dbReference type="GO" id="GO:0005886">
    <property type="term" value="C:plasma membrane"/>
    <property type="evidence" value="ECO:0007669"/>
    <property type="project" value="UniProtKB-SubCell"/>
</dbReference>
<feature type="transmembrane region" description="Helical" evidence="7">
    <location>
        <begin position="54"/>
        <end position="77"/>
    </location>
</feature>
<evidence type="ECO:0000256" key="2">
    <source>
        <dbReference type="ARBA" id="ARBA00022475"/>
    </source>
</evidence>
<evidence type="ECO:0000256" key="7">
    <source>
        <dbReference type="SAM" id="Phobius"/>
    </source>
</evidence>
<evidence type="ECO:0000256" key="6">
    <source>
        <dbReference type="SAM" id="MobiDB-lite"/>
    </source>
</evidence>
<dbReference type="PANTHER" id="PTHR30213:SF0">
    <property type="entry name" value="UPF0761 MEMBRANE PROTEIN YIHY"/>
    <property type="match status" value="1"/>
</dbReference>
<feature type="region of interest" description="Disordered" evidence="6">
    <location>
        <begin position="1"/>
        <end position="27"/>
    </location>
</feature>